<name>A0ABY7LQA8_9BACT</name>
<protein>
    <recommendedName>
        <fullName evidence="11">DNA polymerase III subunit gamma/tau</fullName>
        <ecNumber evidence="11">2.7.7.7</ecNumber>
    </recommendedName>
</protein>
<dbReference type="EMBL" id="CP114767">
    <property type="protein sequence ID" value="WBA41784.1"/>
    <property type="molecule type" value="Genomic_DNA"/>
</dbReference>
<keyword evidence="9 11" id="KW-0239">DNA-directed DNA polymerase</keyword>
<dbReference type="SUPFAM" id="SSF48019">
    <property type="entry name" value="post-AAA+ oligomerization domain-like"/>
    <property type="match status" value="1"/>
</dbReference>
<dbReference type="GO" id="GO:0003887">
    <property type="term" value="F:DNA-directed DNA polymerase activity"/>
    <property type="evidence" value="ECO:0007669"/>
    <property type="project" value="UniProtKB-EC"/>
</dbReference>
<evidence type="ECO:0000256" key="8">
    <source>
        <dbReference type="ARBA" id="ARBA00022840"/>
    </source>
</evidence>
<evidence type="ECO:0000256" key="11">
    <source>
        <dbReference type="RuleBase" id="RU364063"/>
    </source>
</evidence>
<accession>A0ABY7LQA8</accession>
<evidence type="ECO:0000256" key="2">
    <source>
        <dbReference type="ARBA" id="ARBA00022679"/>
    </source>
</evidence>
<dbReference type="Gene3D" id="3.40.50.300">
    <property type="entry name" value="P-loop containing nucleotide triphosphate hydrolases"/>
    <property type="match status" value="1"/>
</dbReference>
<evidence type="ECO:0000256" key="3">
    <source>
        <dbReference type="ARBA" id="ARBA00022695"/>
    </source>
</evidence>
<dbReference type="InterPro" id="IPR003593">
    <property type="entry name" value="AAA+_ATPase"/>
</dbReference>
<dbReference type="InterPro" id="IPR027417">
    <property type="entry name" value="P-loop_NTPase"/>
</dbReference>
<evidence type="ECO:0000259" key="13">
    <source>
        <dbReference type="SMART" id="SM00382"/>
    </source>
</evidence>
<evidence type="ECO:0000256" key="5">
    <source>
        <dbReference type="ARBA" id="ARBA00022723"/>
    </source>
</evidence>
<dbReference type="Gene3D" id="1.10.8.60">
    <property type="match status" value="1"/>
</dbReference>
<comment type="function">
    <text evidence="11">DNA polymerase III is a complex, multichain enzyme responsible for most of the replicative synthesis in bacteria. This DNA polymerase also exhibits 3' to 5' exonuclease activity.</text>
</comment>
<keyword evidence="2 11" id="KW-0808">Transferase</keyword>
<dbReference type="CDD" id="cd18137">
    <property type="entry name" value="HLD_clamp_pol_III_gamma_tau"/>
    <property type="match status" value="1"/>
</dbReference>
<evidence type="ECO:0000256" key="4">
    <source>
        <dbReference type="ARBA" id="ARBA00022705"/>
    </source>
</evidence>
<dbReference type="SUPFAM" id="SSF52540">
    <property type="entry name" value="P-loop containing nucleoside triphosphate hydrolases"/>
    <property type="match status" value="1"/>
</dbReference>
<keyword evidence="5" id="KW-0479">Metal-binding</keyword>
<evidence type="ECO:0000256" key="1">
    <source>
        <dbReference type="ARBA" id="ARBA00006360"/>
    </source>
</evidence>
<evidence type="ECO:0000256" key="9">
    <source>
        <dbReference type="ARBA" id="ARBA00022932"/>
    </source>
</evidence>
<dbReference type="InterPro" id="IPR045085">
    <property type="entry name" value="HLD_clamp_pol_III_gamma_tau"/>
</dbReference>
<keyword evidence="4 11" id="KW-0235">DNA replication</keyword>
<dbReference type="NCBIfam" id="TIGR02397">
    <property type="entry name" value="dnaX_nterm"/>
    <property type="match status" value="1"/>
</dbReference>
<keyword evidence="7" id="KW-0862">Zinc</keyword>
<reference evidence="14 15" key="1">
    <citation type="submission" date="2022-12" db="EMBL/GenBank/DDBJ databases">
        <title>Hymenobacter canadensis sp. nov. isolated from lake water of the Cambridge Bay, Canada.</title>
        <authorList>
            <person name="Kim W.H."/>
            <person name="Lee Y.M."/>
        </authorList>
    </citation>
    <scope>NUCLEOTIDE SEQUENCE [LARGE SCALE GENOMIC DNA]</scope>
    <source>
        <strain evidence="14 15">PAMC 29467</strain>
    </source>
</reference>
<comment type="subunit">
    <text evidence="11">DNA polymerase III contains a core (composed of alpha, epsilon and theta chains) that associates with a tau subunit. This core dimerizes to form the POLIII' complex. PolIII' associates with the gamma complex (composed of gamma, delta, delta', psi and chi chains) and with the beta chain to form the complete DNA polymerase III complex.</text>
</comment>
<evidence type="ECO:0000256" key="7">
    <source>
        <dbReference type="ARBA" id="ARBA00022833"/>
    </source>
</evidence>
<sequence>MENFVVSARKYRPATFRSVVGQQHVTTTLQNAIASQHLAQAFLFCGPRGVGKTTCARILAKTINCEFVEEHVRKSRPVSELIQQQPDIVPDALLSAADPDNTPFDLEACGKCSSCRAFQENASFNVHELDAASNNSVEDIRSLVEQVRYAPQQGRFKVYIIDEVHMLSNAAFNAFLKTLEEPPSYAIFILATTERHKIIPTILSRCQIFDFNRIKVDDMRNHLRYVATQEQIQAEDDALHLLAQKADGGLRDALSMFDQMVTFSGHNLRYQDVVQNLHILDYEYYFRLIDALLTENLSATLLLLDEVMQQGFDLHNFVVGAAEHLRGLLVCKDSVTVQLLEVSDNIRARYVQQAQDAPLPFLLSALNLVSLCDREFKQAKNQRLHVELTLMKLAYLNSAVQFARDLQGGVAIPAANGEVKKKSSVTSSVTPAPAATAPVAAAVSPAPAAPTAANGQLVADGTAETPAAYGRSNGYVAPAPAPLAANSQPRVEDSQLAHAPADPEPIVPVESGVEELHDTPSIEDETATQVPTTRQLRDTVPHVEIGAPSIAGHEPGQMAVTAAPMPPPRPGMPPAGIPLGLGTKLPGLGSLSAMKAQMEQKAAAGKAATDAEPSGPVTGLPVINDEVLQRVWKELTEERKPVSMMHYSLLNRPVQANEQHMILLRVDNPVQEDLFNELRAEFLGELRRRSGYPRLNVTVEIVERVETGRKLYTSTDKMDYLMEKYPMLGEMKQKLGLDVD</sequence>
<keyword evidence="15" id="KW-1185">Reference proteome</keyword>
<dbReference type="Pfam" id="PF22608">
    <property type="entry name" value="DNAX_ATPase_lid"/>
    <property type="match status" value="1"/>
</dbReference>
<feature type="region of interest" description="Disordered" evidence="12">
    <location>
        <begin position="480"/>
        <end position="503"/>
    </location>
</feature>
<dbReference type="InterPro" id="IPR050238">
    <property type="entry name" value="DNA_Rep/Repair_Clamp_Loader"/>
</dbReference>
<gene>
    <name evidence="11 14" type="primary">dnaX</name>
    <name evidence="14" type="ORF">O3303_18475</name>
</gene>
<keyword evidence="3 11" id="KW-0548">Nucleotidyltransferase</keyword>
<dbReference type="InterPro" id="IPR012763">
    <property type="entry name" value="DNA_pol_III_sug/sutau_N"/>
</dbReference>
<dbReference type="InterPro" id="IPR022754">
    <property type="entry name" value="DNA_pol_III_gamma-3"/>
</dbReference>
<dbReference type="RefSeq" id="WP_269559846.1">
    <property type="nucleotide sequence ID" value="NZ_CP114767.1"/>
</dbReference>
<evidence type="ECO:0000313" key="15">
    <source>
        <dbReference type="Proteomes" id="UP001211005"/>
    </source>
</evidence>
<dbReference type="Proteomes" id="UP001211005">
    <property type="component" value="Chromosome"/>
</dbReference>
<keyword evidence="6 11" id="KW-0547">Nucleotide-binding</keyword>
<dbReference type="EC" id="2.7.7.7" evidence="11"/>
<feature type="domain" description="AAA+ ATPase" evidence="13">
    <location>
        <begin position="38"/>
        <end position="215"/>
    </location>
</feature>
<dbReference type="Gene3D" id="1.20.272.10">
    <property type="match status" value="1"/>
</dbReference>
<dbReference type="PANTHER" id="PTHR11669">
    <property type="entry name" value="REPLICATION FACTOR C / DNA POLYMERASE III GAMMA-TAU SUBUNIT"/>
    <property type="match status" value="1"/>
</dbReference>
<comment type="catalytic activity">
    <reaction evidence="10 11">
        <text>DNA(n) + a 2'-deoxyribonucleoside 5'-triphosphate = DNA(n+1) + diphosphate</text>
        <dbReference type="Rhea" id="RHEA:22508"/>
        <dbReference type="Rhea" id="RHEA-COMP:17339"/>
        <dbReference type="Rhea" id="RHEA-COMP:17340"/>
        <dbReference type="ChEBI" id="CHEBI:33019"/>
        <dbReference type="ChEBI" id="CHEBI:61560"/>
        <dbReference type="ChEBI" id="CHEBI:173112"/>
        <dbReference type="EC" id="2.7.7.7"/>
    </reaction>
</comment>
<evidence type="ECO:0000313" key="14">
    <source>
        <dbReference type="EMBL" id="WBA41784.1"/>
    </source>
</evidence>
<dbReference type="Pfam" id="PF13177">
    <property type="entry name" value="DNA_pol3_delta2"/>
    <property type="match status" value="2"/>
</dbReference>
<dbReference type="InterPro" id="IPR008921">
    <property type="entry name" value="DNA_pol3_clamp-load_cplx_C"/>
</dbReference>
<evidence type="ECO:0000256" key="6">
    <source>
        <dbReference type="ARBA" id="ARBA00022741"/>
    </source>
</evidence>
<organism evidence="14 15">
    <name type="scientific">Hymenobacter canadensis</name>
    <dbReference type="NCBI Taxonomy" id="2999067"/>
    <lineage>
        <taxon>Bacteria</taxon>
        <taxon>Pseudomonadati</taxon>
        <taxon>Bacteroidota</taxon>
        <taxon>Cytophagia</taxon>
        <taxon>Cytophagales</taxon>
        <taxon>Hymenobacteraceae</taxon>
        <taxon>Hymenobacter</taxon>
    </lineage>
</organism>
<evidence type="ECO:0000256" key="12">
    <source>
        <dbReference type="SAM" id="MobiDB-lite"/>
    </source>
</evidence>
<evidence type="ECO:0000256" key="10">
    <source>
        <dbReference type="ARBA" id="ARBA00049244"/>
    </source>
</evidence>
<comment type="similarity">
    <text evidence="1 11">Belongs to the DnaX/STICHEL family.</text>
</comment>
<keyword evidence="8 11" id="KW-0067">ATP-binding</keyword>
<dbReference type="SMART" id="SM00382">
    <property type="entry name" value="AAA"/>
    <property type="match status" value="1"/>
</dbReference>
<dbReference type="Pfam" id="PF12169">
    <property type="entry name" value="DNA_pol3_gamma3"/>
    <property type="match status" value="1"/>
</dbReference>
<dbReference type="CDD" id="cd00009">
    <property type="entry name" value="AAA"/>
    <property type="match status" value="1"/>
</dbReference>
<dbReference type="PANTHER" id="PTHR11669:SF0">
    <property type="entry name" value="PROTEIN STICHEL-LIKE 2"/>
    <property type="match status" value="1"/>
</dbReference>
<proteinExistence type="inferred from homology"/>